<dbReference type="Gene3D" id="1.25.40.10">
    <property type="entry name" value="Tetratricopeptide repeat domain"/>
    <property type="match status" value="4"/>
</dbReference>
<keyword evidence="4" id="KW-1185">Reference proteome</keyword>
<sequence>MNRAKQIVASMRLVNSILSTQHSITRCLHSQVTQYSHLSLYFSSSLSKQAYSYDFLNTHQKQFFSSKPNSLVELVLNNDWSEEVEQELQKSHPTQTHETVLYVLKKLDRNPEKALNFFNWVSDKNGFKASSTVYSLMLRVLGRKETMKEFWILVKKMSDEGYDMDEGTYNTLLGNFGKAKMTSDAVALTEFFSKMVKEGATDAIVKSVVEVIQESDWNDEVKKKLEDLKISLSENTLLRILRQLRAYPLKALRFFCWAADHHNYKHNAVTYNAIVRVLGREESVDKFWDMVKEMKSSGHEMDIDTYIKLARQFQRSKMMKDAVELYEFMMDGPYKPPIHDCSTLLRQISLCANPDLSLVFRVVKKYEATGHSLSKAVYDGIHRSLTSVGKFDEADKILETMKNAGYEPDNITYSQVVFGLCKAGRLEEACKTVDDMEKQGCTPDLKTWTILIQGHCMAGDVENALTCFTKMIEKNCEADADLLEVLVNGLCGNKRINSAYNLVVEMVDTAHLRPWQATYKNMIQNLLAEGKLEESLKLLRLMKKHNYPPFQDPFVQYISKFGTVHDAKEFLKALSVKEYPSSTAYLNVFLSFFKEGRHSEAQDLLYKCPHHIRNHNDILSLFGSLKRGTANA</sequence>
<dbReference type="OMA" id="FWDLIQE"/>
<keyword evidence="1" id="KW-0677">Repeat</keyword>
<dbReference type="AlphaFoldDB" id="A0A200Q7X1"/>
<feature type="repeat" description="PPR" evidence="2">
    <location>
        <begin position="515"/>
        <end position="549"/>
    </location>
</feature>
<dbReference type="Pfam" id="PF01535">
    <property type="entry name" value="PPR"/>
    <property type="match status" value="2"/>
</dbReference>
<feature type="repeat" description="PPR" evidence="2">
    <location>
        <begin position="302"/>
        <end position="336"/>
    </location>
</feature>
<feature type="repeat" description="PPR" evidence="2">
    <location>
        <begin position="374"/>
        <end position="408"/>
    </location>
</feature>
<evidence type="ECO:0000256" key="2">
    <source>
        <dbReference type="PROSITE-ProRule" id="PRU00708"/>
    </source>
</evidence>
<feature type="repeat" description="PPR" evidence="2">
    <location>
        <begin position="444"/>
        <end position="478"/>
    </location>
</feature>
<dbReference type="EMBL" id="MVGT01002779">
    <property type="protein sequence ID" value="OVA06586.1"/>
    <property type="molecule type" value="Genomic_DNA"/>
</dbReference>
<dbReference type="STRING" id="56857.A0A200Q7X1"/>
<dbReference type="InterPro" id="IPR002885">
    <property type="entry name" value="PPR_rpt"/>
</dbReference>
<gene>
    <name evidence="3" type="ORF">BVC80_1287g28</name>
</gene>
<dbReference type="PANTHER" id="PTHR47003">
    <property type="entry name" value="OS01G0970900 PROTEIN"/>
    <property type="match status" value="1"/>
</dbReference>
<dbReference type="PROSITE" id="PS51375">
    <property type="entry name" value="PPR"/>
    <property type="match status" value="6"/>
</dbReference>
<dbReference type="FunCoup" id="A0A200Q7X1">
    <property type="interactions" value="724"/>
</dbReference>
<evidence type="ECO:0000313" key="3">
    <source>
        <dbReference type="EMBL" id="OVA06586.1"/>
    </source>
</evidence>
<dbReference type="PANTHER" id="PTHR47003:SF2">
    <property type="entry name" value="OS01G0970900 PROTEIN"/>
    <property type="match status" value="1"/>
</dbReference>
<dbReference type="GO" id="GO:0008380">
    <property type="term" value="P:RNA splicing"/>
    <property type="evidence" value="ECO:0007669"/>
    <property type="project" value="InterPro"/>
</dbReference>
<organism evidence="3 4">
    <name type="scientific">Macleaya cordata</name>
    <name type="common">Five-seeded plume-poppy</name>
    <name type="synonym">Bocconia cordata</name>
    <dbReference type="NCBI Taxonomy" id="56857"/>
    <lineage>
        <taxon>Eukaryota</taxon>
        <taxon>Viridiplantae</taxon>
        <taxon>Streptophyta</taxon>
        <taxon>Embryophyta</taxon>
        <taxon>Tracheophyta</taxon>
        <taxon>Spermatophyta</taxon>
        <taxon>Magnoliopsida</taxon>
        <taxon>Ranunculales</taxon>
        <taxon>Papaveraceae</taxon>
        <taxon>Papaveroideae</taxon>
        <taxon>Macleaya</taxon>
    </lineage>
</organism>
<dbReference type="InterPro" id="IPR044578">
    <property type="entry name" value="BIR6-like"/>
</dbReference>
<reference evidence="3 4" key="1">
    <citation type="journal article" date="2017" name="Mol. Plant">
        <title>The Genome of Medicinal Plant Macleaya cordata Provides New Insights into Benzylisoquinoline Alkaloids Metabolism.</title>
        <authorList>
            <person name="Liu X."/>
            <person name="Liu Y."/>
            <person name="Huang P."/>
            <person name="Ma Y."/>
            <person name="Qing Z."/>
            <person name="Tang Q."/>
            <person name="Cao H."/>
            <person name="Cheng P."/>
            <person name="Zheng Y."/>
            <person name="Yuan Z."/>
            <person name="Zhou Y."/>
            <person name="Liu J."/>
            <person name="Tang Z."/>
            <person name="Zhuo Y."/>
            <person name="Zhang Y."/>
            <person name="Yu L."/>
            <person name="Huang J."/>
            <person name="Yang P."/>
            <person name="Peng Q."/>
            <person name="Zhang J."/>
            <person name="Jiang W."/>
            <person name="Zhang Z."/>
            <person name="Lin K."/>
            <person name="Ro D.K."/>
            <person name="Chen X."/>
            <person name="Xiong X."/>
            <person name="Shang Y."/>
            <person name="Huang S."/>
            <person name="Zeng J."/>
        </authorList>
    </citation>
    <scope>NUCLEOTIDE SEQUENCE [LARGE SCALE GENOMIC DNA]</scope>
    <source>
        <strain evidence="4">cv. BLH2017</strain>
        <tissue evidence="3">Root</tissue>
    </source>
</reference>
<feature type="repeat" description="PPR" evidence="2">
    <location>
        <begin position="409"/>
        <end position="443"/>
    </location>
</feature>
<protein>
    <submittedName>
        <fullName evidence="3">Pentatricopeptide repeat</fullName>
    </submittedName>
</protein>
<dbReference type="Proteomes" id="UP000195402">
    <property type="component" value="Unassembled WGS sequence"/>
</dbReference>
<accession>A0A200Q7X1</accession>
<evidence type="ECO:0000313" key="4">
    <source>
        <dbReference type="Proteomes" id="UP000195402"/>
    </source>
</evidence>
<name>A0A200Q7X1_MACCD</name>
<proteinExistence type="predicted"/>
<evidence type="ECO:0000256" key="1">
    <source>
        <dbReference type="ARBA" id="ARBA00022737"/>
    </source>
</evidence>
<dbReference type="InterPro" id="IPR011990">
    <property type="entry name" value="TPR-like_helical_dom_sf"/>
</dbReference>
<dbReference type="Pfam" id="PF13041">
    <property type="entry name" value="PPR_2"/>
    <property type="match status" value="2"/>
</dbReference>
<dbReference type="InParanoid" id="A0A200Q7X1"/>
<dbReference type="OrthoDB" id="185373at2759"/>
<dbReference type="NCBIfam" id="TIGR00756">
    <property type="entry name" value="PPR"/>
    <property type="match status" value="3"/>
</dbReference>
<comment type="caution">
    <text evidence="3">The sequence shown here is derived from an EMBL/GenBank/DDBJ whole genome shotgun (WGS) entry which is preliminary data.</text>
</comment>
<feature type="repeat" description="PPR" evidence="2">
    <location>
        <begin position="267"/>
        <end position="301"/>
    </location>
</feature>